<organism evidence="1 2">
    <name type="scientific">Williamsia limnetica</name>
    <dbReference type="NCBI Taxonomy" id="882452"/>
    <lineage>
        <taxon>Bacteria</taxon>
        <taxon>Bacillati</taxon>
        <taxon>Actinomycetota</taxon>
        <taxon>Actinomycetes</taxon>
        <taxon>Mycobacteriales</taxon>
        <taxon>Nocardiaceae</taxon>
        <taxon>Williamsia</taxon>
    </lineage>
</organism>
<evidence type="ECO:0000313" key="2">
    <source>
        <dbReference type="Proteomes" id="UP000247591"/>
    </source>
</evidence>
<protein>
    <submittedName>
        <fullName evidence="1">Uncharacterized protein</fullName>
    </submittedName>
</protein>
<sequence length="297" mass="32896">MAARDVRPFFVPDEANVKASPWSRLIDGEWEPIGDAVENWDYRTELRLRCSIAIDPEAIRRGAHLTDGSPLAFSFGWRALDTYLVGPNVRIPLKEREFEVEIEVDAQFAGAVIGLTRRLILERDRLSPLPGEARHAGSVLWSDETPLRLTGAEAMFPTEVVDFELFGIDKGASWHLRMPASPDEPAMGALLLLLNPLDKKLVAAVQKEKNHTDEQLALVQEMEEGIVDEIVRWALARWDELEDCDSESFGAAAGALTSRVLDEPTAWTPEVVVAASMDLRSSIIAGARSIGFGRRIA</sequence>
<accession>A0A318RPJ8</accession>
<dbReference type="Proteomes" id="UP000247591">
    <property type="component" value="Unassembled WGS sequence"/>
</dbReference>
<proteinExistence type="predicted"/>
<keyword evidence="2" id="KW-1185">Reference proteome</keyword>
<reference evidence="1 2" key="1">
    <citation type="submission" date="2018-06" db="EMBL/GenBank/DDBJ databases">
        <title>Genomic Encyclopedia of Type Strains, Phase IV (KMG-IV): sequencing the most valuable type-strain genomes for metagenomic binning, comparative biology and taxonomic classification.</title>
        <authorList>
            <person name="Goeker M."/>
        </authorList>
    </citation>
    <scope>NUCLEOTIDE SEQUENCE [LARGE SCALE GENOMIC DNA]</scope>
    <source>
        <strain evidence="1 2">DSM 45521</strain>
    </source>
</reference>
<comment type="caution">
    <text evidence="1">The sequence shown here is derived from an EMBL/GenBank/DDBJ whole genome shotgun (WGS) entry which is preliminary data.</text>
</comment>
<evidence type="ECO:0000313" key="1">
    <source>
        <dbReference type="EMBL" id="PYE19541.1"/>
    </source>
</evidence>
<name>A0A318RPJ8_WILLI</name>
<dbReference type="EMBL" id="QJSP01000003">
    <property type="protein sequence ID" value="PYE19541.1"/>
    <property type="molecule type" value="Genomic_DNA"/>
</dbReference>
<dbReference type="AlphaFoldDB" id="A0A318RPJ8"/>
<gene>
    <name evidence="1" type="ORF">DFR67_103454</name>
</gene>